<dbReference type="PROSITE" id="PS00614">
    <property type="entry name" value="IGPS"/>
    <property type="match status" value="1"/>
</dbReference>
<dbReference type="Pfam" id="PF01967">
    <property type="entry name" value="MoaC"/>
    <property type="match status" value="1"/>
</dbReference>
<dbReference type="PANTHER" id="PTHR22854">
    <property type="entry name" value="TRYPTOPHAN BIOSYNTHESIS PROTEIN"/>
    <property type="match status" value="1"/>
</dbReference>
<feature type="domain" description="Indole-3-glycerol phosphate synthase" evidence="14">
    <location>
        <begin position="8"/>
        <end position="263"/>
    </location>
</feature>
<keyword evidence="5 12" id="KW-0028">Amino-acid biosynthesis</keyword>
<dbReference type="GO" id="GO:0004425">
    <property type="term" value="F:indole-3-glycerol-phosphate synthase activity"/>
    <property type="evidence" value="ECO:0007669"/>
    <property type="project" value="UniProtKB-UniRule"/>
</dbReference>
<comment type="caution">
    <text evidence="16">The sequence shown here is derived from an EMBL/GenBank/DDBJ whole genome shotgun (WGS) entry which is preliminary data.</text>
</comment>
<evidence type="ECO:0000256" key="7">
    <source>
        <dbReference type="ARBA" id="ARBA00022822"/>
    </source>
</evidence>
<dbReference type="EMBL" id="JAEKJA010000009">
    <property type="protein sequence ID" value="MBJ3776499.1"/>
    <property type="molecule type" value="Genomic_DNA"/>
</dbReference>
<dbReference type="InterPro" id="IPR002820">
    <property type="entry name" value="Mopterin_CF_biosynth-C_dom"/>
</dbReference>
<keyword evidence="10 12" id="KW-0456">Lyase</keyword>
<evidence type="ECO:0000256" key="13">
    <source>
        <dbReference type="HAMAP-Rule" id="MF_01224"/>
    </source>
</evidence>
<dbReference type="EC" id="4.6.1.17" evidence="13"/>
<evidence type="ECO:0000256" key="5">
    <source>
        <dbReference type="ARBA" id="ARBA00022605"/>
    </source>
</evidence>
<evidence type="ECO:0000313" key="17">
    <source>
        <dbReference type="Proteomes" id="UP000609531"/>
    </source>
</evidence>
<dbReference type="NCBIfam" id="NF001377">
    <property type="entry name" value="PRK00278.2-4"/>
    <property type="match status" value="1"/>
</dbReference>
<dbReference type="HAMAP" id="MF_01224_B">
    <property type="entry name" value="MoaC_B"/>
    <property type="match status" value="1"/>
</dbReference>
<feature type="binding site" evidence="13">
    <location>
        <begin position="377"/>
        <end position="378"/>
    </location>
    <ligand>
        <name>substrate</name>
    </ligand>
</feature>
<dbReference type="NCBIfam" id="NF006870">
    <property type="entry name" value="PRK09364.1"/>
    <property type="match status" value="1"/>
</dbReference>
<dbReference type="InterPro" id="IPR013785">
    <property type="entry name" value="Aldolase_TIM"/>
</dbReference>
<dbReference type="SUPFAM" id="SSF51366">
    <property type="entry name" value="Ribulose-phoshate binding barrel"/>
    <property type="match status" value="1"/>
</dbReference>
<feature type="active site" evidence="13">
    <location>
        <position position="392"/>
    </location>
</feature>
<dbReference type="InterPro" id="IPR045186">
    <property type="entry name" value="Indole-3-glycerol_P_synth"/>
</dbReference>
<dbReference type="PANTHER" id="PTHR22854:SF2">
    <property type="entry name" value="INDOLE-3-GLYCEROL-PHOSPHATE SYNTHASE"/>
    <property type="match status" value="1"/>
</dbReference>
<dbReference type="EC" id="4.1.1.48" evidence="12"/>
<dbReference type="HAMAP" id="MF_00134_B">
    <property type="entry name" value="IGPS_B"/>
    <property type="match status" value="1"/>
</dbReference>
<feature type="domain" description="Molybdopterin cofactor biosynthesis C (MoaC)" evidence="15">
    <location>
        <begin position="279"/>
        <end position="414"/>
    </location>
</feature>
<evidence type="ECO:0000256" key="8">
    <source>
        <dbReference type="ARBA" id="ARBA00023141"/>
    </source>
</evidence>
<accession>A0A934IRT9</accession>
<proteinExistence type="inferred from homology"/>
<keyword evidence="7 12" id="KW-0822">Tryptophan biosynthesis</keyword>
<dbReference type="InterPro" id="IPR036522">
    <property type="entry name" value="MoaC_sf"/>
</dbReference>
<comment type="subunit">
    <text evidence="13">Homohexamer; trimer of dimers.</text>
</comment>
<evidence type="ECO:0000256" key="9">
    <source>
        <dbReference type="ARBA" id="ARBA00023150"/>
    </source>
</evidence>
<evidence type="ECO:0000256" key="6">
    <source>
        <dbReference type="ARBA" id="ARBA00022793"/>
    </source>
</evidence>
<dbReference type="InterPro" id="IPR011060">
    <property type="entry name" value="RibuloseP-bd_barrel"/>
</dbReference>
<comment type="pathway">
    <text evidence="3 12">Amino-acid biosynthesis; L-tryptophan biosynthesis; L-tryptophan from chorismate: step 4/5.</text>
</comment>
<dbReference type="Gene3D" id="3.20.20.70">
    <property type="entry name" value="Aldolase class I"/>
    <property type="match status" value="1"/>
</dbReference>
<evidence type="ECO:0000256" key="12">
    <source>
        <dbReference type="HAMAP-Rule" id="MF_00134"/>
    </source>
</evidence>
<organism evidence="16 17">
    <name type="scientific">Acuticoccus mangrovi</name>
    <dbReference type="NCBI Taxonomy" id="2796142"/>
    <lineage>
        <taxon>Bacteria</taxon>
        <taxon>Pseudomonadati</taxon>
        <taxon>Pseudomonadota</taxon>
        <taxon>Alphaproteobacteria</taxon>
        <taxon>Hyphomicrobiales</taxon>
        <taxon>Amorphaceae</taxon>
        <taxon>Acuticoccus</taxon>
    </lineage>
</organism>
<dbReference type="GO" id="GO:0004640">
    <property type="term" value="F:phosphoribosylanthranilate isomerase activity"/>
    <property type="evidence" value="ECO:0007669"/>
    <property type="project" value="TreeGrafter"/>
</dbReference>
<feature type="binding site" evidence="13">
    <location>
        <begin position="339"/>
        <end position="341"/>
    </location>
    <ligand>
        <name>substrate</name>
    </ligand>
</feature>
<dbReference type="CDD" id="cd01420">
    <property type="entry name" value="MoaC_PE"/>
    <property type="match status" value="1"/>
</dbReference>
<dbReference type="InterPro" id="IPR001468">
    <property type="entry name" value="Indole-3-GlycerolPSynthase_CS"/>
</dbReference>
<evidence type="ECO:0000256" key="10">
    <source>
        <dbReference type="ARBA" id="ARBA00023239"/>
    </source>
</evidence>
<dbReference type="InterPro" id="IPR047594">
    <property type="entry name" value="MoaC_bact/euk"/>
</dbReference>
<comment type="similarity">
    <text evidence="12">Belongs to the TrpC family.</text>
</comment>
<dbReference type="GO" id="GO:0061799">
    <property type="term" value="F:cyclic pyranopterin monophosphate synthase activity"/>
    <property type="evidence" value="ECO:0007669"/>
    <property type="project" value="UniProtKB-UniRule"/>
</dbReference>
<evidence type="ECO:0000259" key="15">
    <source>
        <dbReference type="Pfam" id="PF01967"/>
    </source>
</evidence>
<evidence type="ECO:0000256" key="1">
    <source>
        <dbReference type="ARBA" id="ARBA00001633"/>
    </source>
</evidence>
<sequence length="423" mass="44552">MDSPPDILARIEAYKRDEIADARLVEDAALWRVRADAAPPPRDFVGALRAAAAAGRPGLIAEIKKASPSKGLIRADFDPPALARAYAAGGASCLSVLTDGPSFQGAPEYLRAAREACTLPVLRKDFMYVPEQVWQARVWGADCILVIMTAVDDRLARALVEAAGAVGMAALLEVHDERDLERALALPSPLIGVNNRDLRTFETDIAVTERLAPLVPPDRLLIAESGIATNAEVVRLQRSGCAAFLVGESLMRQDDVAAATRALLGGGLTHLDAAGAARMVDVGEKAVSQRVAVAEGCVRMAPATLTAIEAGNVKKGDVLAVSRIAGIMASKKTADIIPLCHPLPLDSVSVDLVADADLPGYRVTARATTTGKTGVEMEALTAVSAACLTLYDMAKAIDRGMEIGPIRLLEKSGGRSGEWRAAR</sequence>
<keyword evidence="8 12" id="KW-0057">Aromatic amino acid biosynthesis</keyword>
<reference evidence="16" key="1">
    <citation type="submission" date="2020-12" db="EMBL/GenBank/DDBJ databases">
        <title>Bacterial taxonomy.</title>
        <authorList>
            <person name="Pan X."/>
        </authorList>
    </citation>
    <scope>NUCLEOTIDE SEQUENCE</scope>
    <source>
        <strain evidence="16">B2012</strain>
    </source>
</reference>
<dbReference type="FunFam" id="3.20.20.70:FF:000024">
    <property type="entry name" value="Indole-3-glycerol phosphate synthase"/>
    <property type="match status" value="1"/>
</dbReference>
<keyword evidence="6 12" id="KW-0210">Decarboxylase</keyword>
<dbReference type="NCBIfam" id="NF001373">
    <property type="entry name" value="PRK00278.1-6"/>
    <property type="match status" value="1"/>
</dbReference>
<comment type="catalytic activity">
    <reaction evidence="1 12">
        <text>1-(2-carboxyphenylamino)-1-deoxy-D-ribulose 5-phosphate + H(+) = (1S,2R)-1-C-(indol-3-yl)glycerol 3-phosphate + CO2 + H2O</text>
        <dbReference type="Rhea" id="RHEA:23476"/>
        <dbReference type="ChEBI" id="CHEBI:15377"/>
        <dbReference type="ChEBI" id="CHEBI:15378"/>
        <dbReference type="ChEBI" id="CHEBI:16526"/>
        <dbReference type="ChEBI" id="CHEBI:58613"/>
        <dbReference type="ChEBI" id="CHEBI:58866"/>
        <dbReference type="EC" id="4.1.1.48"/>
    </reaction>
</comment>
<dbReference type="Proteomes" id="UP000609531">
    <property type="component" value="Unassembled WGS sequence"/>
</dbReference>
<dbReference type="GO" id="GO:0000162">
    <property type="term" value="P:L-tryptophan biosynthetic process"/>
    <property type="evidence" value="ECO:0007669"/>
    <property type="project" value="UniProtKB-UniRule"/>
</dbReference>
<dbReference type="SUPFAM" id="SSF55040">
    <property type="entry name" value="Molybdenum cofactor biosynthesis protein C, MoaC"/>
    <property type="match status" value="1"/>
</dbReference>
<dbReference type="InterPro" id="IPR013798">
    <property type="entry name" value="Indole-3-glycerol_P_synth_dom"/>
</dbReference>
<evidence type="ECO:0000313" key="16">
    <source>
        <dbReference type="EMBL" id="MBJ3776499.1"/>
    </source>
</evidence>
<evidence type="ECO:0000256" key="4">
    <source>
        <dbReference type="ARBA" id="ARBA00005046"/>
    </source>
</evidence>
<comment type="function">
    <text evidence="11 13">Catalyzes the conversion of (8S)-3',8-cyclo-7,8-dihydroguanosine 5'-triphosphate to cyclic pyranopterin monophosphate (cPMP).</text>
</comment>
<dbReference type="NCBIfam" id="TIGR00581">
    <property type="entry name" value="moaC"/>
    <property type="match status" value="1"/>
</dbReference>
<dbReference type="AlphaFoldDB" id="A0A934IRT9"/>
<name>A0A934IRT9_9HYPH</name>
<evidence type="ECO:0000259" key="14">
    <source>
        <dbReference type="Pfam" id="PF00218"/>
    </source>
</evidence>
<evidence type="ECO:0000256" key="3">
    <source>
        <dbReference type="ARBA" id="ARBA00004696"/>
    </source>
</evidence>
<dbReference type="CDD" id="cd00331">
    <property type="entry name" value="IGPS"/>
    <property type="match status" value="1"/>
</dbReference>
<dbReference type="InterPro" id="IPR023045">
    <property type="entry name" value="MoaC"/>
</dbReference>
<dbReference type="Gene3D" id="3.30.70.640">
    <property type="entry name" value="Molybdopterin cofactor biosynthesis C (MoaC) domain"/>
    <property type="match status" value="1"/>
</dbReference>
<comment type="catalytic activity">
    <reaction evidence="2 13">
        <text>(8S)-3',8-cyclo-7,8-dihydroguanosine 5'-triphosphate = cyclic pyranopterin phosphate + diphosphate</text>
        <dbReference type="Rhea" id="RHEA:49580"/>
        <dbReference type="ChEBI" id="CHEBI:33019"/>
        <dbReference type="ChEBI" id="CHEBI:59648"/>
        <dbReference type="ChEBI" id="CHEBI:131766"/>
        <dbReference type="EC" id="4.6.1.17"/>
    </reaction>
</comment>
<protein>
    <recommendedName>
        <fullName evidence="12 13">Multifunctional fusion protein</fullName>
    </recommendedName>
    <domain>
        <recommendedName>
            <fullName evidence="12">Indole-3-glycerol phosphate synthase</fullName>
            <shortName evidence="12">IGPS</shortName>
            <ecNumber evidence="12">4.1.1.48</ecNumber>
        </recommendedName>
    </domain>
    <domain>
        <recommendedName>
            <fullName evidence="13">Cyclic pyranopterin monophosphate synthase</fullName>
            <ecNumber evidence="13">4.6.1.17</ecNumber>
        </recommendedName>
        <alternativeName>
            <fullName evidence="13">Molybdenum cofactor biosynthesis protein C</fullName>
        </alternativeName>
    </domain>
</protein>
<evidence type="ECO:0000256" key="2">
    <source>
        <dbReference type="ARBA" id="ARBA00001637"/>
    </source>
</evidence>
<dbReference type="NCBIfam" id="NF001370">
    <property type="entry name" value="PRK00278.1-2"/>
    <property type="match status" value="1"/>
</dbReference>
<gene>
    <name evidence="12 16" type="primary">trpC</name>
    <name evidence="13" type="synonym">moaC</name>
    <name evidence="16" type="ORF">JCR33_12405</name>
</gene>
<keyword evidence="17" id="KW-1185">Reference proteome</keyword>
<evidence type="ECO:0000256" key="11">
    <source>
        <dbReference type="ARBA" id="ARBA00055087"/>
    </source>
</evidence>
<dbReference type="GO" id="GO:0006777">
    <property type="term" value="P:Mo-molybdopterin cofactor biosynthetic process"/>
    <property type="evidence" value="ECO:0007669"/>
    <property type="project" value="UniProtKB-UniRule"/>
</dbReference>
<keyword evidence="9 13" id="KW-0501">Molybdenum cofactor biosynthesis</keyword>
<comment type="similarity">
    <text evidence="13">Belongs to the MoaC family.</text>
</comment>
<dbReference type="Pfam" id="PF00218">
    <property type="entry name" value="IGPS"/>
    <property type="match status" value="1"/>
</dbReference>
<comment type="pathway">
    <text evidence="4 13">Cofactor biosynthesis; molybdopterin biosynthesis.</text>
</comment>